<dbReference type="InterPro" id="IPR016181">
    <property type="entry name" value="Acyl_CoA_acyltransferase"/>
</dbReference>
<dbReference type="EMBL" id="FXUV02000028">
    <property type="protein sequence ID" value="SNB71529.1"/>
    <property type="molecule type" value="Genomic_DNA"/>
</dbReference>
<sequence length="152" mass="17605">MNICHATLNDLHTLAQIEAAYLQGIETRLQHFADHFWLLEDNGEIVAFINGSVRNERDLVDEMYHYPEMHNPNADWQMISSVVTAPQHRSKGYAGKLLERVIEDNRAQNRKGVMLTCKERLLGFYGKFGFQDEGVSESTYGNTVWHQMRLTY</sequence>
<dbReference type="PROSITE" id="PS51186">
    <property type="entry name" value="GNAT"/>
    <property type="match status" value="1"/>
</dbReference>
<reference evidence="5 6" key="2">
    <citation type="submission" date="2017-06" db="EMBL/GenBank/DDBJ databases">
        <authorList>
            <person name="Kim H.J."/>
            <person name="Triplett B.A."/>
        </authorList>
    </citation>
    <scope>NUCLEOTIDE SEQUENCE [LARGE SCALE GENOMIC DNA]</scope>
    <source>
        <strain evidence="5">Kingella_eburonensis</strain>
    </source>
</reference>
<dbReference type="OrthoDB" id="9800962at2"/>
<feature type="domain" description="N-acetyltransferase" evidence="3">
    <location>
        <begin position="1"/>
        <end position="151"/>
    </location>
</feature>
<reference evidence="4" key="1">
    <citation type="submission" date="2017-05" db="EMBL/GenBank/DDBJ databases">
        <authorList>
            <person name="Song R."/>
            <person name="Chenine A.L."/>
            <person name="Ruprecht R.M."/>
        </authorList>
    </citation>
    <scope>NUCLEOTIDE SEQUENCE</scope>
    <source>
        <strain evidence="4">Kingella_eburonensis</strain>
    </source>
</reference>
<dbReference type="AlphaFoldDB" id="A0A238HFA5"/>
<dbReference type="EMBL" id="FXUV01000024">
    <property type="protein sequence ID" value="SMQ12530.1"/>
    <property type="molecule type" value="Genomic_DNA"/>
</dbReference>
<accession>A0A238HFA5</accession>
<evidence type="ECO:0000313" key="6">
    <source>
        <dbReference type="Proteomes" id="UP000215450"/>
    </source>
</evidence>
<dbReference type="SUPFAM" id="SSF55729">
    <property type="entry name" value="Acyl-CoA N-acyltransferases (Nat)"/>
    <property type="match status" value="1"/>
</dbReference>
<evidence type="ECO:0000259" key="3">
    <source>
        <dbReference type="PROSITE" id="PS51186"/>
    </source>
</evidence>
<dbReference type="GO" id="GO:0008080">
    <property type="term" value="F:N-acetyltransferase activity"/>
    <property type="evidence" value="ECO:0007669"/>
    <property type="project" value="UniProtKB-ARBA"/>
</dbReference>
<dbReference type="Pfam" id="PF00583">
    <property type="entry name" value="Acetyltransf_1"/>
    <property type="match status" value="1"/>
</dbReference>
<evidence type="ECO:0000256" key="2">
    <source>
        <dbReference type="ARBA" id="ARBA00023315"/>
    </source>
</evidence>
<dbReference type="PANTHER" id="PTHR10908">
    <property type="entry name" value="SEROTONIN N-ACETYLTRANSFERASE"/>
    <property type="match status" value="1"/>
</dbReference>
<keyword evidence="2" id="KW-0012">Acyltransferase</keyword>
<dbReference type="RefSeq" id="WP_095062706.1">
    <property type="nucleotide sequence ID" value="NZ_CP123447.1"/>
</dbReference>
<dbReference type="InterPro" id="IPR000182">
    <property type="entry name" value="GNAT_dom"/>
</dbReference>
<keyword evidence="6" id="KW-1185">Reference proteome</keyword>
<protein>
    <submittedName>
        <fullName evidence="4">Acetyltransferase (GNAT) family protein</fullName>
    </submittedName>
</protein>
<dbReference type="CDD" id="cd04301">
    <property type="entry name" value="NAT_SF"/>
    <property type="match status" value="1"/>
</dbReference>
<proteinExistence type="predicted"/>
<dbReference type="STRING" id="1522312.GCA_900177895_00149"/>
<organism evidence="4">
    <name type="scientific">Kingella negevensis</name>
    <dbReference type="NCBI Taxonomy" id="1522312"/>
    <lineage>
        <taxon>Bacteria</taxon>
        <taxon>Pseudomonadati</taxon>
        <taxon>Pseudomonadota</taxon>
        <taxon>Betaproteobacteria</taxon>
        <taxon>Neisseriales</taxon>
        <taxon>Neisseriaceae</taxon>
        <taxon>Kingella</taxon>
    </lineage>
</organism>
<evidence type="ECO:0000313" key="5">
    <source>
        <dbReference type="EMBL" id="SNB71529.1"/>
    </source>
</evidence>
<dbReference type="Proteomes" id="UP000215450">
    <property type="component" value="Unassembled WGS sequence"/>
</dbReference>
<dbReference type="Gene3D" id="3.40.630.30">
    <property type="match status" value="1"/>
</dbReference>
<evidence type="ECO:0000313" key="4">
    <source>
        <dbReference type="EMBL" id="SMQ12530.1"/>
    </source>
</evidence>
<gene>
    <name evidence="5" type="ORF">KEBURONENSIS_01412</name>
    <name evidence="4" type="ORF">KEBURONENSIS_01431</name>
</gene>
<dbReference type="PANTHER" id="PTHR10908:SF0">
    <property type="entry name" value="SEROTONIN N-ACETYLTRANSFERASE"/>
    <property type="match status" value="1"/>
</dbReference>
<name>A0A238HFA5_9NEIS</name>
<keyword evidence="1 4" id="KW-0808">Transferase</keyword>
<evidence type="ECO:0000256" key="1">
    <source>
        <dbReference type="ARBA" id="ARBA00022679"/>
    </source>
</evidence>
<dbReference type="InterPro" id="IPR051635">
    <property type="entry name" value="SNAT-like"/>
</dbReference>